<dbReference type="Gene3D" id="3.20.20.70">
    <property type="entry name" value="Aldolase class I"/>
    <property type="match status" value="1"/>
</dbReference>
<dbReference type="InterPro" id="IPR036230">
    <property type="entry name" value="LeuA_allosteric_dom_sf"/>
</dbReference>
<dbReference type="PANTHER" id="PTHR43538:SF1">
    <property type="entry name" value="(R)-CITRAMALATE SYNTHASE"/>
    <property type="match status" value="1"/>
</dbReference>
<evidence type="ECO:0000256" key="2">
    <source>
        <dbReference type="ARBA" id="ARBA00006154"/>
    </source>
</evidence>
<organism evidence="13 14">
    <name type="scientific">Pelagomonas calceolata</name>
    <dbReference type="NCBI Taxonomy" id="35677"/>
    <lineage>
        <taxon>Eukaryota</taxon>
        <taxon>Sar</taxon>
        <taxon>Stramenopiles</taxon>
        <taxon>Ochrophyta</taxon>
        <taxon>Pelagophyceae</taxon>
        <taxon>Pelagomonadales</taxon>
        <taxon>Pelagomonadaceae</taxon>
        <taxon>Pelagomonas</taxon>
    </lineage>
</organism>
<dbReference type="GO" id="GO:0009098">
    <property type="term" value="P:L-leucine biosynthetic process"/>
    <property type="evidence" value="ECO:0007669"/>
    <property type="project" value="InterPro"/>
</dbReference>
<evidence type="ECO:0000256" key="11">
    <source>
        <dbReference type="SAM" id="MobiDB-lite"/>
    </source>
</evidence>
<dbReference type="NCBIfam" id="TIGR00977">
    <property type="entry name" value="citramal_synth"/>
    <property type="match status" value="1"/>
</dbReference>
<dbReference type="UniPathway" id="UPA00047">
    <property type="reaction ID" value="UER00066"/>
</dbReference>
<evidence type="ECO:0000256" key="6">
    <source>
        <dbReference type="ARBA" id="ARBA00022624"/>
    </source>
</evidence>
<dbReference type="SUPFAM" id="SSF51569">
    <property type="entry name" value="Aldolase"/>
    <property type="match status" value="1"/>
</dbReference>
<evidence type="ECO:0000256" key="3">
    <source>
        <dbReference type="ARBA" id="ARBA00012973"/>
    </source>
</evidence>
<evidence type="ECO:0000256" key="1">
    <source>
        <dbReference type="ARBA" id="ARBA00004743"/>
    </source>
</evidence>
<dbReference type="SMART" id="SM00917">
    <property type="entry name" value="LeuA_dimer"/>
    <property type="match status" value="1"/>
</dbReference>
<dbReference type="GO" id="GO:0009097">
    <property type="term" value="P:isoleucine biosynthetic process"/>
    <property type="evidence" value="ECO:0007669"/>
    <property type="project" value="UniProtKB-UniPathway"/>
</dbReference>
<dbReference type="Pfam" id="PF08502">
    <property type="entry name" value="LeuA_dimer"/>
    <property type="match status" value="1"/>
</dbReference>
<dbReference type="InterPro" id="IPR054691">
    <property type="entry name" value="LeuA/HCS_post-cat"/>
</dbReference>
<dbReference type="GO" id="GO:0043714">
    <property type="term" value="F:(R)-citramalate synthase activity"/>
    <property type="evidence" value="ECO:0007669"/>
    <property type="project" value="UniProtKB-EC"/>
</dbReference>
<evidence type="ECO:0000256" key="10">
    <source>
        <dbReference type="RuleBase" id="RU003523"/>
    </source>
</evidence>
<dbReference type="InterPro" id="IPR013785">
    <property type="entry name" value="Aldolase_TIM"/>
</dbReference>
<keyword evidence="7 10" id="KW-0808">Transferase</keyword>
<dbReference type="InterPro" id="IPR005675">
    <property type="entry name" value="Citramal_synthase"/>
</dbReference>
<dbReference type="EMBL" id="CAKKNE010000004">
    <property type="protein sequence ID" value="CAH0374782.1"/>
    <property type="molecule type" value="Genomic_DNA"/>
</dbReference>
<proteinExistence type="inferred from homology"/>
<dbReference type="AlphaFoldDB" id="A0A8J2WZL5"/>
<keyword evidence="8" id="KW-0100">Branched-chain amino acid biosynthesis</keyword>
<protein>
    <recommendedName>
        <fullName evidence="4">(R)-citramalate synthase</fullName>
        <ecNumber evidence="3">2.3.3.13</ecNumber>
        <ecNumber evidence="9">2.3.3.21</ecNumber>
    </recommendedName>
</protein>
<evidence type="ECO:0000256" key="5">
    <source>
        <dbReference type="ARBA" id="ARBA00022605"/>
    </source>
</evidence>
<evidence type="ECO:0000313" key="13">
    <source>
        <dbReference type="EMBL" id="CAH0374782.1"/>
    </source>
</evidence>
<dbReference type="InterPro" id="IPR000891">
    <property type="entry name" value="PYR_CT"/>
</dbReference>
<keyword evidence="6" id="KW-0412">Isoleucine biosynthesis</keyword>
<dbReference type="InterPro" id="IPR013709">
    <property type="entry name" value="2-isopropylmalate_synth_dimer"/>
</dbReference>
<dbReference type="Gene3D" id="3.30.160.270">
    <property type="match status" value="1"/>
</dbReference>
<evidence type="ECO:0000256" key="7">
    <source>
        <dbReference type="ARBA" id="ARBA00022679"/>
    </source>
</evidence>
<feature type="region of interest" description="Disordered" evidence="11">
    <location>
        <begin position="598"/>
        <end position="618"/>
    </location>
</feature>
<evidence type="ECO:0000256" key="9">
    <source>
        <dbReference type="ARBA" id="ARBA00034330"/>
    </source>
</evidence>
<dbReference type="PANTHER" id="PTHR43538">
    <property type="entry name" value="ALPHA-IPM SYNTHASE/HOMOCITRATE SYNTHASE"/>
    <property type="match status" value="1"/>
</dbReference>
<comment type="similarity">
    <text evidence="2 10">Belongs to the alpha-IPM synthase/homocitrate synthase family.</text>
</comment>
<dbReference type="OrthoDB" id="2015253at2759"/>
<dbReference type="InterPro" id="IPR002034">
    <property type="entry name" value="AIPM/Hcit_synth_CS"/>
</dbReference>
<dbReference type="SUPFAM" id="SSF110921">
    <property type="entry name" value="2-isopropylmalate synthase LeuA, allosteric (dimerisation) domain"/>
    <property type="match status" value="1"/>
</dbReference>
<dbReference type="Proteomes" id="UP000789595">
    <property type="component" value="Unassembled WGS sequence"/>
</dbReference>
<dbReference type="Gene3D" id="1.10.238.260">
    <property type="match status" value="1"/>
</dbReference>
<name>A0A8J2WZL5_9STRA</name>
<evidence type="ECO:0000313" key="14">
    <source>
        <dbReference type="Proteomes" id="UP000789595"/>
    </source>
</evidence>
<dbReference type="PROSITE" id="PS00815">
    <property type="entry name" value="AIPM_HOMOCIT_SYNTH_1"/>
    <property type="match status" value="1"/>
</dbReference>
<evidence type="ECO:0000259" key="12">
    <source>
        <dbReference type="PROSITE" id="PS50991"/>
    </source>
</evidence>
<comment type="pathway">
    <text evidence="1">Amino-acid biosynthesis; L-isoleucine biosynthesis; 2-oxobutanoate from pyruvate: step 1/3.</text>
</comment>
<evidence type="ECO:0000256" key="8">
    <source>
        <dbReference type="ARBA" id="ARBA00023304"/>
    </source>
</evidence>
<dbReference type="EC" id="2.3.3.21" evidence="9"/>
<dbReference type="PROSITE" id="PS50991">
    <property type="entry name" value="PYR_CT"/>
    <property type="match status" value="1"/>
</dbReference>
<sequence>MRGLLLATTAAALAPTPRRIFVYDTTLRDGTQGEAVSCSVDDKLKIASKLAAFGVDYLECGWPGSNPKDAEFFTRAKTELSSEAKQKLVAFGSTRSKRSATADQDPQLRALVESGAPTACIVCKASSWQTTDILGASREDNLDMISSSVEFLRQEGLKVHVDLEHFYDGFLGGRAADGDEAYSLECARVAVEAGAEAVVLCDTNGGHLPWDVERATAAVVDAVPSNIVVGVHAHDDSGVAVANSLAAVRGGASLVQGTANGVGERTGNANLNAIIGALALKGTQIAPEGIDVACSSNLHLLADSARFVDETLNLIPRKSQPYVGASAFAHKGGLHVSALAKNAKAYEHVDPARVGNEQRVLVSELSGRANIWSTLKKAGLVREHEDATDLGQAKWRERSAAILERVKRLENLGYSFEGAEASVHLMLLHASPGYCSPFTVLDYSVTTSDENLDSASRAVAKGGRRTAQRARATVKVRIADGDDEDRLDVAEGSGPVDALAAALVRSLAPTFPFVDSIRLVDYKVRILDPHSATRAATRVECTFKEKITGKVWTTVSVDRNVISASANALVDGFEFGIVEYADSCMLCEVDYDAPPIYSSDDEASSSVQAMPREVRTAR</sequence>
<dbReference type="EC" id="2.3.3.13" evidence="3"/>
<dbReference type="Pfam" id="PF22617">
    <property type="entry name" value="HCS_D2"/>
    <property type="match status" value="1"/>
</dbReference>
<feature type="domain" description="Pyruvate carboxyltransferase" evidence="12">
    <location>
        <begin position="20"/>
        <end position="296"/>
    </location>
</feature>
<dbReference type="PROSITE" id="PS00816">
    <property type="entry name" value="AIPM_HOMOCIT_SYNTH_2"/>
    <property type="match status" value="1"/>
</dbReference>
<keyword evidence="14" id="KW-1185">Reference proteome</keyword>
<keyword evidence="5" id="KW-0028">Amino-acid biosynthesis</keyword>
<dbReference type="GO" id="GO:0003852">
    <property type="term" value="F:2-isopropylmalate synthase activity"/>
    <property type="evidence" value="ECO:0007669"/>
    <property type="project" value="UniProtKB-EC"/>
</dbReference>
<evidence type="ECO:0000256" key="4">
    <source>
        <dbReference type="ARBA" id="ARBA00022325"/>
    </source>
</evidence>
<comment type="caution">
    <text evidence="13">The sequence shown here is derived from an EMBL/GenBank/DDBJ whole genome shotgun (WGS) entry which is preliminary data.</text>
</comment>
<dbReference type="Pfam" id="PF00682">
    <property type="entry name" value="HMGL-like"/>
    <property type="match status" value="1"/>
</dbReference>
<reference evidence="13" key="1">
    <citation type="submission" date="2021-11" db="EMBL/GenBank/DDBJ databases">
        <authorList>
            <consortium name="Genoscope - CEA"/>
            <person name="William W."/>
        </authorList>
    </citation>
    <scope>NUCLEOTIDE SEQUENCE</scope>
</reference>
<gene>
    <name evidence="13" type="ORF">PECAL_4P20840</name>
</gene>
<accession>A0A8J2WZL5</accession>